<sequence>CVCVCSYLVVELFVEFAYLFLIFQLVFLWDSLTRAIALIREIMHISTPLCQWLSSASSLWMFSFRFLFFSFSFSYFLFHCSAVSSRFTDAVFLMVFALRHREVDLVSASLKAEGEQQINMVVLQFPPRESCRIRVILLSRYGT</sequence>
<name>A0A673GYY9_9TELE</name>
<reference evidence="2" key="2">
    <citation type="submission" date="2025-09" db="UniProtKB">
        <authorList>
            <consortium name="Ensembl"/>
        </authorList>
    </citation>
    <scope>IDENTIFICATION</scope>
</reference>
<feature type="transmembrane region" description="Helical" evidence="1">
    <location>
        <begin position="16"/>
        <end position="39"/>
    </location>
</feature>
<evidence type="ECO:0000256" key="1">
    <source>
        <dbReference type="SAM" id="Phobius"/>
    </source>
</evidence>
<keyword evidence="1" id="KW-1133">Transmembrane helix</keyword>
<dbReference type="Ensembl" id="ENSSRHT00000019266.1">
    <property type="protein sequence ID" value="ENSSRHP00000018678.1"/>
    <property type="gene ID" value="ENSSRHG00000010115.1"/>
</dbReference>
<proteinExistence type="predicted"/>
<organism evidence="2 3">
    <name type="scientific">Sinocyclocheilus rhinocerous</name>
    <dbReference type="NCBI Taxonomy" id="307959"/>
    <lineage>
        <taxon>Eukaryota</taxon>
        <taxon>Metazoa</taxon>
        <taxon>Chordata</taxon>
        <taxon>Craniata</taxon>
        <taxon>Vertebrata</taxon>
        <taxon>Euteleostomi</taxon>
        <taxon>Actinopterygii</taxon>
        <taxon>Neopterygii</taxon>
        <taxon>Teleostei</taxon>
        <taxon>Ostariophysi</taxon>
        <taxon>Cypriniformes</taxon>
        <taxon>Cyprinidae</taxon>
        <taxon>Cyprininae</taxon>
        <taxon>Sinocyclocheilus</taxon>
    </lineage>
</organism>
<dbReference type="AlphaFoldDB" id="A0A673GYY9"/>
<keyword evidence="1" id="KW-0812">Transmembrane</keyword>
<dbReference type="Proteomes" id="UP000472270">
    <property type="component" value="Unassembled WGS sequence"/>
</dbReference>
<reference evidence="2" key="1">
    <citation type="submission" date="2025-08" db="UniProtKB">
        <authorList>
            <consortium name="Ensembl"/>
        </authorList>
    </citation>
    <scope>IDENTIFICATION</scope>
</reference>
<feature type="transmembrane region" description="Helical" evidence="1">
    <location>
        <begin position="59"/>
        <end position="78"/>
    </location>
</feature>
<keyword evidence="3" id="KW-1185">Reference proteome</keyword>
<evidence type="ECO:0000313" key="2">
    <source>
        <dbReference type="Ensembl" id="ENSSRHP00000018678.1"/>
    </source>
</evidence>
<keyword evidence="1" id="KW-0472">Membrane</keyword>
<evidence type="ECO:0000313" key="3">
    <source>
        <dbReference type="Proteomes" id="UP000472270"/>
    </source>
</evidence>
<accession>A0A673GYY9</accession>
<protein>
    <submittedName>
        <fullName evidence="2">Uncharacterized protein</fullName>
    </submittedName>
</protein>